<dbReference type="EMBL" id="BAABHK010000006">
    <property type="protein sequence ID" value="GAA4628971.1"/>
    <property type="molecule type" value="Genomic_DNA"/>
</dbReference>
<keyword evidence="3" id="KW-0804">Transcription</keyword>
<dbReference type="InterPro" id="IPR002577">
    <property type="entry name" value="HTH_HxlR"/>
</dbReference>
<proteinExistence type="predicted"/>
<sequence>MSLKTYSVLMDTNAVAVAVRGDLDDPDCPTRQVIDRIGDKWSVLVILHLARGELRFTELRESVRGVTPKVLTRTLRALERDGLVSRRVYAEVPPRVEYALTDLGRSLIGPLDVLRAWAEENITAIARSRERYDVA</sequence>
<keyword evidence="1" id="KW-0805">Transcription regulation</keyword>
<comment type="caution">
    <text evidence="5">The sequence shown here is derived from an EMBL/GenBank/DDBJ whole genome shotgun (WGS) entry which is preliminary data.</text>
</comment>
<evidence type="ECO:0000313" key="6">
    <source>
        <dbReference type="Proteomes" id="UP001501442"/>
    </source>
</evidence>
<dbReference type="SUPFAM" id="SSF46785">
    <property type="entry name" value="Winged helix' DNA-binding domain"/>
    <property type="match status" value="1"/>
</dbReference>
<feature type="domain" description="HTH hxlR-type" evidence="4">
    <location>
        <begin position="28"/>
        <end position="126"/>
    </location>
</feature>
<name>A0ABP8UCX0_9ACTN</name>
<evidence type="ECO:0000259" key="4">
    <source>
        <dbReference type="PROSITE" id="PS51118"/>
    </source>
</evidence>
<dbReference type="PROSITE" id="PS51118">
    <property type="entry name" value="HTH_HXLR"/>
    <property type="match status" value="1"/>
</dbReference>
<keyword evidence="2" id="KW-0238">DNA-binding</keyword>
<dbReference type="InterPro" id="IPR011991">
    <property type="entry name" value="ArsR-like_HTH"/>
</dbReference>
<evidence type="ECO:0000256" key="1">
    <source>
        <dbReference type="ARBA" id="ARBA00023015"/>
    </source>
</evidence>
<evidence type="ECO:0000256" key="2">
    <source>
        <dbReference type="ARBA" id="ARBA00023125"/>
    </source>
</evidence>
<keyword evidence="6" id="KW-1185">Reference proteome</keyword>
<gene>
    <name evidence="5" type="ORF">GCM10023196_047650</name>
</gene>
<dbReference type="InterPro" id="IPR036388">
    <property type="entry name" value="WH-like_DNA-bd_sf"/>
</dbReference>
<dbReference type="PANTHER" id="PTHR33204:SF39">
    <property type="entry name" value="TRANSCRIPTIONAL REGULATORY PROTEIN"/>
    <property type="match status" value="1"/>
</dbReference>
<dbReference type="Pfam" id="PF01638">
    <property type="entry name" value="HxlR"/>
    <property type="match status" value="1"/>
</dbReference>
<dbReference type="InterPro" id="IPR036390">
    <property type="entry name" value="WH_DNA-bd_sf"/>
</dbReference>
<dbReference type="Gene3D" id="1.10.10.10">
    <property type="entry name" value="Winged helix-like DNA-binding domain superfamily/Winged helix DNA-binding domain"/>
    <property type="match status" value="1"/>
</dbReference>
<evidence type="ECO:0000313" key="5">
    <source>
        <dbReference type="EMBL" id="GAA4628971.1"/>
    </source>
</evidence>
<reference evidence="6" key="1">
    <citation type="journal article" date="2019" name="Int. J. Syst. Evol. Microbiol.">
        <title>The Global Catalogue of Microorganisms (GCM) 10K type strain sequencing project: providing services to taxonomists for standard genome sequencing and annotation.</title>
        <authorList>
            <consortium name="The Broad Institute Genomics Platform"/>
            <consortium name="The Broad Institute Genome Sequencing Center for Infectious Disease"/>
            <person name="Wu L."/>
            <person name="Ma J."/>
        </authorList>
    </citation>
    <scope>NUCLEOTIDE SEQUENCE [LARGE SCALE GENOMIC DNA]</scope>
    <source>
        <strain evidence="6">JCM 17939</strain>
    </source>
</reference>
<accession>A0ABP8UCX0</accession>
<dbReference type="CDD" id="cd00090">
    <property type="entry name" value="HTH_ARSR"/>
    <property type="match status" value="1"/>
</dbReference>
<evidence type="ECO:0000256" key="3">
    <source>
        <dbReference type="ARBA" id="ARBA00023163"/>
    </source>
</evidence>
<dbReference type="PANTHER" id="PTHR33204">
    <property type="entry name" value="TRANSCRIPTIONAL REGULATOR, MARR FAMILY"/>
    <property type="match status" value="1"/>
</dbReference>
<organism evidence="5 6">
    <name type="scientific">Actinoallomurus vinaceus</name>
    <dbReference type="NCBI Taxonomy" id="1080074"/>
    <lineage>
        <taxon>Bacteria</taxon>
        <taxon>Bacillati</taxon>
        <taxon>Actinomycetota</taxon>
        <taxon>Actinomycetes</taxon>
        <taxon>Streptosporangiales</taxon>
        <taxon>Thermomonosporaceae</taxon>
        <taxon>Actinoallomurus</taxon>
    </lineage>
</organism>
<protein>
    <submittedName>
        <fullName evidence="5">Helix-turn-helix domain-containing protein</fullName>
    </submittedName>
</protein>
<dbReference type="Proteomes" id="UP001501442">
    <property type="component" value="Unassembled WGS sequence"/>
</dbReference>